<proteinExistence type="predicted"/>
<gene>
    <name evidence="1" type="ORF">EVAR_95720_1</name>
</gene>
<accession>A0A4C1UM42</accession>
<organism evidence="1 2">
    <name type="scientific">Eumeta variegata</name>
    <name type="common">Bagworm moth</name>
    <name type="synonym">Eumeta japonica</name>
    <dbReference type="NCBI Taxonomy" id="151549"/>
    <lineage>
        <taxon>Eukaryota</taxon>
        <taxon>Metazoa</taxon>
        <taxon>Ecdysozoa</taxon>
        <taxon>Arthropoda</taxon>
        <taxon>Hexapoda</taxon>
        <taxon>Insecta</taxon>
        <taxon>Pterygota</taxon>
        <taxon>Neoptera</taxon>
        <taxon>Endopterygota</taxon>
        <taxon>Lepidoptera</taxon>
        <taxon>Glossata</taxon>
        <taxon>Ditrysia</taxon>
        <taxon>Tineoidea</taxon>
        <taxon>Psychidae</taxon>
        <taxon>Oiketicinae</taxon>
        <taxon>Eumeta</taxon>
    </lineage>
</organism>
<evidence type="ECO:0000313" key="1">
    <source>
        <dbReference type="EMBL" id="GBP26934.1"/>
    </source>
</evidence>
<evidence type="ECO:0000313" key="2">
    <source>
        <dbReference type="Proteomes" id="UP000299102"/>
    </source>
</evidence>
<protein>
    <submittedName>
        <fullName evidence="1">Uncharacterized protein</fullName>
    </submittedName>
</protein>
<dbReference type="OrthoDB" id="5795902at2759"/>
<name>A0A4C1UM42_EUMVA</name>
<keyword evidence="2" id="KW-1185">Reference proteome</keyword>
<reference evidence="1 2" key="1">
    <citation type="journal article" date="2019" name="Commun. Biol.">
        <title>The bagworm genome reveals a unique fibroin gene that provides high tensile strength.</title>
        <authorList>
            <person name="Kono N."/>
            <person name="Nakamura H."/>
            <person name="Ohtoshi R."/>
            <person name="Tomita M."/>
            <person name="Numata K."/>
            <person name="Arakawa K."/>
        </authorList>
    </citation>
    <scope>NUCLEOTIDE SEQUENCE [LARGE SCALE GENOMIC DNA]</scope>
</reference>
<comment type="caution">
    <text evidence="1">The sequence shown here is derived from an EMBL/GenBank/DDBJ whole genome shotgun (WGS) entry which is preliminary data.</text>
</comment>
<sequence length="198" mass="22461">MTTFRTADSLALGQERKNNTLREKDDPWTDHDWRIKYLKLYSSRKSASSPQPSLRRREWLIKVQGPQYETVRLRESVYFNRGQFEGLSEPPISFLVKEETPYTRILANIHARRRDDSSWSKTVETLPKPTDGDLRMELLCVSAAQTPQEYQCVAGLLVANRISDLMEGARGCGPSELLLTGRNATAEAVTSPPYSVAL</sequence>
<dbReference type="EMBL" id="BGZK01000187">
    <property type="protein sequence ID" value="GBP26934.1"/>
    <property type="molecule type" value="Genomic_DNA"/>
</dbReference>
<dbReference type="Proteomes" id="UP000299102">
    <property type="component" value="Unassembled WGS sequence"/>
</dbReference>
<dbReference type="AlphaFoldDB" id="A0A4C1UM42"/>